<dbReference type="Proteomes" id="UP000238375">
    <property type="component" value="Unassembled WGS sequence"/>
</dbReference>
<organism evidence="1 2">
    <name type="scientific">Spirosoma oryzae</name>
    <dbReference type="NCBI Taxonomy" id="1469603"/>
    <lineage>
        <taxon>Bacteria</taxon>
        <taxon>Pseudomonadati</taxon>
        <taxon>Bacteroidota</taxon>
        <taxon>Cytophagia</taxon>
        <taxon>Cytophagales</taxon>
        <taxon>Cytophagaceae</taxon>
        <taxon>Spirosoma</taxon>
    </lineage>
</organism>
<sequence length="281" mass="31847">MRTIHLDNTAYQLPERWADVPPERLAQLLQLVYFTPATGDSYLEIIRLALNAKPRVWKLLMRKHFGNQVGKKARTANAIVLRDLYRLLGWMESEPIHERPFGSISVNGVDYLLPETGFLTMSFGELTDAYIHFLAYIRQLVPGNERLNLLVATLCRPAAPGNRPADWNGDERELYNEYIARERAALVNELAEADKLAVLLFFAGNMKTLLGQYAIFGDGDGEPEEYPAQGLVKNAHLLAEKHIFGNMSGTKAANVHEVLLYLEEHRKDLLAEYERNKAANQ</sequence>
<reference evidence="1 2" key="1">
    <citation type="submission" date="2018-03" db="EMBL/GenBank/DDBJ databases">
        <title>Genomic Encyclopedia of Archaeal and Bacterial Type Strains, Phase II (KMG-II): from individual species to whole genera.</title>
        <authorList>
            <person name="Goeker M."/>
        </authorList>
    </citation>
    <scope>NUCLEOTIDE SEQUENCE [LARGE SCALE GENOMIC DNA]</scope>
    <source>
        <strain evidence="1 2">DSM 28354</strain>
    </source>
</reference>
<evidence type="ECO:0000313" key="1">
    <source>
        <dbReference type="EMBL" id="PRY47124.1"/>
    </source>
</evidence>
<comment type="caution">
    <text evidence="1">The sequence shown here is derived from an EMBL/GenBank/DDBJ whole genome shotgun (WGS) entry which is preliminary data.</text>
</comment>
<protein>
    <submittedName>
        <fullName evidence="1">Uncharacterized protein</fullName>
    </submittedName>
</protein>
<dbReference type="OrthoDB" id="879730at2"/>
<dbReference type="RefSeq" id="WP_106135878.1">
    <property type="nucleotide sequence ID" value="NZ_PVTE01000001.1"/>
</dbReference>
<proteinExistence type="predicted"/>
<dbReference type="AlphaFoldDB" id="A0A2T0TN20"/>
<name>A0A2T0TN20_9BACT</name>
<gene>
    <name evidence="1" type="ORF">CLV58_101190</name>
</gene>
<evidence type="ECO:0000313" key="2">
    <source>
        <dbReference type="Proteomes" id="UP000238375"/>
    </source>
</evidence>
<accession>A0A2T0TN20</accession>
<dbReference type="EMBL" id="PVTE01000001">
    <property type="protein sequence ID" value="PRY47124.1"/>
    <property type="molecule type" value="Genomic_DNA"/>
</dbReference>
<keyword evidence="2" id="KW-1185">Reference proteome</keyword>